<dbReference type="OrthoDB" id="9782620at2"/>
<dbReference type="GO" id="GO:0016829">
    <property type="term" value="F:lyase activity"/>
    <property type="evidence" value="ECO:0007669"/>
    <property type="project" value="UniProtKB-KW"/>
</dbReference>
<keyword evidence="6" id="KW-0238">DNA-binding</keyword>
<dbReference type="InterPro" id="IPR003738">
    <property type="entry name" value="SRAP"/>
</dbReference>
<dbReference type="GO" id="GO:0006508">
    <property type="term" value="P:proteolysis"/>
    <property type="evidence" value="ECO:0007669"/>
    <property type="project" value="UniProtKB-KW"/>
</dbReference>
<protein>
    <recommendedName>
        <fullName evidence="8">Abasic site processing protein</fullName>
        <ecNumber evidence="8">3.4.-.-</ecNumber>
    </recommendedName>
</protein>
<evidence type="ECO:0000256" key="2">
    <source>
        <dbReference type="ARBA" id="ARBA00022670"/>
    </source>
</evidence>
<dbReference type="Pfam" id="PF02586">
    <property type="entry name" value="SRAP"/>
    <property type="match status" value="1"/>
</dbReference>
<keyword evidence="3" id="KW-0227">DNA damage</keyword>
<dbReference type="InterPro" id="IPR036590">
    <property type="entry name" value="SRAP-like"/>
</dbReference>
<dbReference type="PANTHER" id="PTHR13604">
    <property type="entry name" value="DC12-RELATED"/>
    <property type="match status" value="1"/>
</dbReference>
<evidence type="ECO:0000256" key="3">
    <source>
        <dbReference type="ARBA" id="ARBA00022763"/>
    </source>
</evidence>
<keyword evidence="7" id="KW-0456">Lyase</keyword>
<dbReference type="GO" id="GO:0106300">
    <property type="term" value="P:protein-DNA covalent cross-linking repair"/>
    <property type="evidence" value="ECO:0007669"/>
    <property type="project" value="InterPro"/>
</dbReference>
<keyword evidence="2 8" id="KW-0645">Protease</keyword>
<evidence type="ECO:0000256" key="5">
    <source>
        <dbReference type="ARBA" id="ARBA00023124"/>
    </source>
</evidence>
<evidence type="ECO:0000256" key="7">
    <source>
        <dbReference type="ARBA" id="ARBA00023239"/>
    </source>
</evidence>
<dbReference type="EC" id="3.4.-.-" evidence="8"/>
<dbReference type="PANTHER" id="PTHR13604:SF0">
    <property type="entry name" value="ABASIC SITE PROCESSING PROTEIN HMCES"/>
    <property type="match status" value="1"/>
</dbReference>
<dbReference type="SUPFAM" id="SSF143081">
    <property type="entry name" value="BB1717-like"/>
    <property type="match status" value="1"/>
</dbReference>
<name>A0A2Z4IET7_9BACT</name>
<gene>
    <name evidence="9" type="ORF">DN752_02925</name>
</gene>
<organism evidence="9 10">
    <name type="scientific">Echinicola strongylocentroti</name>
    <dbReference type="NCBI Taxonomy" id="1795355"/>
    <lineage>
        <taxon>Bacteria</taxon>
        <taxon>Pseudomonadati</taxon>
        <taxon>Bacteroidota</taxon>
        <taxon>Cytophagia</taxon>
        <taxon>Cytophagales</taxon>
        <taxon>Cyclobacteriaceae</taxon>
        <taxon>Echinicola</taxon>
    </lineage>
</organism>
<dbReference type="RefSeq" id="WP_112782595.1">
    <property type="nucleotide sequence ID" value="NZ_CP030041.1"/>
</dbReference>
<comment type="similarity">
    <text evidence="1 8">Belongs to the SOS response-associated peptidase family.</text>
</comment>
<evidence type="ECO:0000313" key="10">
    <source>
        <dbReference type="Proteomes" id="UP000248688"/>
    </source>
</evidence>
<accession>A0A2Z4IET7</accession>
<evidence type="ECO:0000256" key="1">
    <source>
        <dbReference type="ARBA" id="ARBA00008136"/>
    </source>
</evidence>
<keyword evidence="4 8" id="KW-0378">Hydrolase</keyword>
<evidence type="ECO:0000256" key="8">
    <source>
        <dbReference type="RuleBase" id="RU364100"/>
    </source>
</evidence>
<dbReference type="EMBL" id="CP030041">
    <property type="protein sequence ID" value="AWW29176.1"/>
    <property type="molecule type" value="Genomic_DNA"/>
</dbReference>
<dbReference type="Proteomes" id="UP000248688">
    <property type="component" value="Chromosome"/>
</dbReference>
<reference evidence="9 10" key="1">
    <citation type="submission" date="2018-06" db="EMBL/GenBank/DDBJ databases">
        <title>Echinicola strongylocentroti sp. nov., isolated from a sea urchin Strongylocentrotus intermedius.</title>
        <authorList>
            <person name="Bae S.S."/>
        </authorList>
    </citation>
    <scope>NUCLEOTIDE SEQUENCE [LARGE SCALE GENOMIC DNA]</scope>
    <source>
        <strain evidence="9 10">MEBiC08714</strain>
    </source>
</reference>
<proteinExistence type="inferred from homology"/>
<sequence length="232" mass="26841">MCERYSLATNKQDLENRFESEMLDNFQPRYNIGPTQLLPVITSDSPRGFSHFYWGVTPEFSKNKPVSLKYINAHAETVHLKASSKSAFQRRRCIIPADGYYVWKKVGKKTKIPYRITFHDKRLFSFAGIWEEFENEAGNINHTFSLLTTEANSLHKDFGDRMPVILEREQEKIWLDKFKGTDQLLAILNGQDADAMTAFTVSQMVNQINVDSEYLIKKTSPMDQFGNYTLFG</sequence>
<dbReference type="GO" id="GO:0003697">
    <property type="term" value="F:single-stranded DNA binding"/>
    <property type="evidence" value="ECO:0007669"/>
    <property type="project" value="InterPro"/>
</dbReference>
<dbReference type="Gene3D" id="3.90.1680.10">
    <property type="entry name" value="SOS response associated peptidase-like"/>
    <property type="match status" value="1"/>
</dbReference>
<keyword evidence="5" id="KW-0190">Covalent protein-DNA linkage</keyword>
<evidence type="ECO:0000313" key="9">
    <source>
        <dbReference type="EMBL" id="AWW29176.1"/>
    </source>
</evidence>
<dbReference type="GO" id="GO:0008233">
    <property type="term" value="F:peptidase activity"/>
    <property type="evidence" value="ECO:0007669"/>
    <property type="project" value="UniProtKB-KW"/>
</dbReference>
<dbReference type="AlphaFoldDB" id="A0A2Z4IET7"/>
<evidence type="ECO:0000256" key="6">
    <source>
        <dbReference type="ARBA" id="ARBA00023125"/>
    </source>
</evidence>
<evidence type="ECO:0000256" key="4">
    <source>
        <dbReference type="ARBA" id="ARBA00022801"/>
    </source>
</evidence>
<keyword evidence="10" id="KW-1185">Reference proteome</keyword>
<dbReference type="KEGG" id="est:DN752_02925"/>